<gene>
    <name evidence="2" type="ORF">OXH55_13970</name>
</gene>
<proteinExistence type="predicted"/>
<feature type="transmembrane region" description="Helical" evidence="1">
    <location>
        <begin position="34"/>
        <end position="51"/>
    </location>
</feature>
<keyword evidence="1" id="KW-0812">Transmembrane</keyword>
<evidence type="ECO:0000256" key="1">
    <source>
        <dbReference type="SAM" id="Phobius"/>
    </source>
</evidence>
<accession>A0ABT4CRQ9</accession>
<dbReference type="EMBL" id="JAPQES010000005">
    <property type="protein sequence ID" value="MCY6371749.1"/>
    <property type="molecule type" value="Genomic_DNA"/>
</dbReference>
<evidence type="ECO:0000313" key="3">
    <source>
        <dbReference type="Proteomes" id="UP001079657"/>
    </source>
</evidence>
<reference evidence="2" key="1">
    <citation type="submission" date="2022-12" db="EMBL/GenBank/DDBJ databases">
        <authorList>
            <person name="Wang J."/>
        </authorList>
    </citation>
    <scope>NUCLEOTIDE SEQUENCE</scope>
    <source>
        <strain evidence="2">HY-42-06</strain>
    </source>
</reference>
<protein>
    <submittedName>
        <fullName evidence="2">Uncharacterized protein</fullName>
    </submittedName>
</protein>
<keyword evidence="1" id="KW-0472">Membrane</keyword>
<comment type="caution">
    <text evidence="2">The sequence shown here is derived from an EMBL/GenBank/DDBJ whole genome shotgun (WGS) entry which is preliminary data.</text>
</comment>
<keyword evidence="1" id="KW-1133">Transmembrane helix</keyword>
<dbReference type="RefSeq" id="WP_268050632.1">
    <property type="nucleotide sequence ID" value="NZ_JAPQES010000005.1"/>
</dbReference>
<name>A0ABT4CRQ9_9CLOT</name>
<sequence>MTKEGEGQGKISLMISALISIIVAVFNIKSKHYFYGIIMLIVFVLISIEVLRKFKNVHIT</sequence>
<evidence type="ECO:0000313" key="2">
    <source>
        <dbReference type="EMBL" id="MCY6371749.1"/>
    </source>
</evidence>
<feature type="transmembrane region" description="Helical" evidence="1">
    <location>
        <begin position="12"/>
        <end position="28"/>
    </location>
</feature>
<organism evidence="2 3">
    <name type="scientific">Clostridium ganghwense</name>
    <dbReference type="NCBI Taxonomy" id="312089"/>
    <lineage>
        <taxon>Bacteria</taxon>
        <taxon>Bacillati</taxon>
        <taxon>Bacillota</taxon>
        <taxon>Clostridia</taxon>
        <taxon>Eubacteriales</taxon>
        <taxon>Clostridiaceae</taxon>
        <taxon>Clostridium</taxon>
    </lineage>
</organism>
<keyword evidence="3" id="KW-1185">Reference proteome</keyword>
<dbReference type="Proteomes" id="UP001079657">
    <property type="component" value="Unassembled WGS sequence"/>
</dbReference>